<feature type="non-terminal residue" evidence="4">
    <location>
        <position position="1"/>
    </location>
</feature>
<feature type="compositionally biased region" description="Polar residues" evidence="2">
    <location>
        <begin position="293"/>
        <end position="305"/>
    </location>
</feature>
<dbReference type="STRING" id="418985.A0A1V9XBM5"/>
<dbReference type="Gene3D" id="1.25.10.10">
    <property type="entry name" value="Leucine-rich Repeat Variant"/>
    <property type="match status" value="2"/>
</dbReference>
<reference evidence="4 5" key="1">
    <citation type="journal article" date="2017" name="Gigascience">
        <title>Draft genome of the honey bee ectoparasitic mite, Tropilaelaps mercedesae, is shaped by the parasitic life history.</title>
        <authorList>
            <person name="Dong X."/>
            <person name="Armstrong S.D."/>
            <person name="Xia D."/>
            <person name="Makepeace B.L."/>
            <person name="Darby A.C."/>
            <person name="Kadowaki T."/>
        </authorList>
    </citation>
    <scope>NUCLEOTIDE SEQUENCE [LARGE SCALE GENOMIC DNA]</scope>
    <source>
        <strain evidence="4">Wuxi-XJTLU</strain>
    </source>
</reference>
<comment type="caution">
    <text evidence="4">The sequence shown here is derived from an EMBL/GenBank/DDBJ whole genome shotgun (WGS) entry which is preliminary data.</text>
</comment>
<proteinExistence type="predicted"/>
<accession>A0A1V9XBM5</accession>
<dbReference type="Pfam" id="PF13251">
    <property type="entry name" value="DUF4042"/>
    <property type="match status" value="1"/>
</dbReference>
<organism evidence="4 5">
    <name type="scientific">Tropilaelaps mercedesae</name>
    <dbReference type="NCBI Taxonomy" id="418985"/>
    <lineage>
        <taxon>Eukaryota</taxon>
        <taxon>Metazoa</taxon>
        <taxon>Ecdysozoa</taxon>
        <taxon>Arthropoda</taxon>
        <taxon>Chelicerata</taxon>
        <taxon>Arachnida</taxon>
        <taxon>Acari</taxon>
        <taxon>Parasitiformes</taxon>
        <taxon>Mesostigmata</taxon>
        <taxon>Gamasina</taxon>
        <taxon>Dermanyssoidea</taxon>
        <taxon>Laelapidae</taxon>
        <taxon>Tropilaelaps</taxon>
    </lineage>
</organism>
<evidence type="ECO:0000259" key="3">
    <source>
        <dbReference type="Pfam" id="PF13251"/>
    </source>
</evidence>
<evidence type="ECO:0000256" key="2">
    <source>
        <dbReference type="SAM" id="MobiDB-lite"/>
    </source>
</evidence>
<evidence type="ECO:0000256" key="1">
    <source>
        <dbReference type="ARBA" id="ARBA00015263"/>
    </source>
</evidence>
<feature type="compositionally biased region" description="Basic residues" evidence="2">
    <location>
        <begin position="275"/>
        <end position="290"/>
    </location>
</feature>
<dbReference type="InterPro" id="IPR016024">
    <property type="entry name" value="ARM-type_fold"/>
</dbReference>
<dbReference type="SUPFAM" id="SSF48371">
    <property type="entry name" value="ARM repeat"/>
    <property type="match status" value="1"/>
</dbReference>
<protein>
    <recommendedName>
        <fullName evidence="1">HEAT repeat-containing protein 6</fullName>
    </recommendedName>
</protein>
<dbReference type="OrthoDB" id="66533at2759"/>
<dbReference type="InterPro" id="IPR011989">
    <property type="entry name" value="ARM-like"/>
</dbReference>
<dbReference type="PANTHER" id="PTHR13366">
    <property type="entry name" value="MALARIA ANTIGEN-RELATED"/>
    <property type="match status" value="1"/>
</dbReference>
<evidence type="ECO:0000313" key="5">
    <source>
        <dbReference type="Proteomes" id="UP000192247"/>
    </source>
</evidence>
<name>A0A1V9XBM5_9ACAR</name>
<feature type="region of interest" description="Disordered" evidence="2">
    <location>
        <begin position="265"/>
        <end position="361"/>
    </location>
</feature>
<dbReference type="EMBL" id="MNPL01016319">
    <property type="protein sequence ID" value="OQR70742.1"/>
    <property type="molecule type" value="Genomic_DNA"/>
</dbReference>
<dbReference type="Proteomes" id="UP000192247">
    <property type="component" value="Unassembled WGS sequence"/>
</dbReference>
<dbReference type="PANTHER" id="PTHR13366:SF0">
    <property type="entry name" value="HEAT REPEAT-CONTAINING PROTEIN 6"/>
    <property type="match status" value="1"/>
</dbReference>
<evidence type="ECO:0000313" key="4">
    <source>
        <dbReference type="EMBL" id="OQR70742.1"/>
    </source>
</evidence>
<feature type="domain" description="DUF4042" evidence="3">
    <location>
        <begin position="373"/>
        <end position="554"/>
    </location>
</feature>
<dbReference type="FunCoup" id="A0A1V9XBM5">
    <property type="interactions" value="1542"/>
</dbReference>
<gene>
    <name evidence="4" type="ORF">BIW11_11430</name>
</gene>
<keyword evidence="5" id="KW-1185">Reference proteome</keyword>
<dbReference type="InterPro" id="IPR052107">
    <property type="entry name" value="HEAT6"/>
</dbReference>
<dbReference type="AlphaFoldDB" id="A0A1V9XBM5"/>
<sequence>KNARPQNDVEINVDPVIKGFLELNYEVPFLTSDVGADLLRVCLLHCDALEPSSTTAELTKQLIWAIQTSEENQLDFDDRTLLQLIQFCLRDVRGLELTQLLLSFHALGTLVYQNSHRLEFVWPKLFSVLKSCLEVNEPNVAVRHSALKVLQALTIRRKSADEWQYLSPTQAEAISALLIDGVANAIVSADELMFCKVLQASMKTLLNMATAQVHLPSNQVGYLLGWLRHLTFLGFPGYAQRPIKNFDLFPSPVCHQLPQVDIKQGETLVRDNKPVMRRYRGNKNTRKKECRKNTTGGTPTGSHGDSPSEDSDAGGGSPSRVVHSQAPWTKTDSSDSEMSDVDSPPMPKPVPDATSSNVSPQAMVARVKSAKAKVRQLAYDTIRMLLLNIDKKERFGYVLNFLPQQSGSLMRSTEHTLILSMLKDPSAHVRSSAINVLKDFVSYSKNYLILACESAHATSFTSISEVMAIVISELHRALHLALLAEQIPIFLVPLLSCLYLLIGASPYSRLKPILITEMCYDLKALLQNNKYEQVRVGALTCFGGVLSYQPTHAEIVRCLGLDGDHWLEKLCIEKLSPSCGEVNQVKLEVLQTLALLVSHHFTHCKDVFNLYIQALTSSLADPYGPVKIHGMKLTAALAKQIADLICGEKEELKGLGCELGKKMWKECLFQGMIQCCLQSSLSEEATEHGVREQQVLQREAFTALANIGAEMWDDLPERNQRFCICVLLSQARGNTDDTAAAAVRTLAFFCTYPCVAQDTIFLQDVGEVCISLLNKKISTPLKIKASWALSNVCDALWTLRNTDSDRFDADINTEFYTSLLRTSVNAYAEKDAIRINAVRSMGILLGMGTSRYLSVDETLTRKAIEHLLQSAAYVGARFFKAKWNSCYAVGWMVANAHTRRLLHVPTAMKTLGDNLMNCVILKVQIACISALDQLVDCVDIEPDVRLSAFTSLVQKAEHVPSIKVDYKELKHLQNVKEQLSLALVHYIRVANCRDHYLDKMFHQLAAARESVELLLKSAMSCADLRVKLDELLTSEKGLQVEETLPNTKGHLRQAVELYAFGI</sequence>
<dbReference type="InParanoid" id="A0A1V9XBM5"/>
<dbReference type="InterPro" id="IPR025283">
    <property type="entry name" value="DUF4042"/>
</dbReference>